<evidence type="ECO:0000256" key="9">
    <source>
        <dbReference type="ARBA" id="ARBA00037998"/>
    </source>
</evidence>
<dbReference type="PANTHER" id="PTHR11795">
    <property type="entry name" value="BRANCHED-CHAIN AMINO ACID TRANSPORT SYSTEM PERMEASE PROTEIN LIVH"/>
    <property type="match status" value="1"/>
</dbReference>
<evidence type="ECO:0000256" key="4">
    <source>
        <dbReference type="ARBA" id="ARBA00022519"/>
    </source>
</evidence>
<evidence type="ECO:0000256" key="2">
    <source>
        <dbReference type="ARBA" id="ARBA00022448"/>
    </source>
</evidence>
<evidence type="ECO:0000313" key="11">
    <source>
        <dbReference type="EMBL" id="SDF63905.1"/>
    </source>
</evidence>
<keyword evidence="3" id="KW-1003">Cell membrane</keyword>
<dbReference type="Pfam" id="PF02653">
    <property type="entry name" value="BPD_transp_2"/>
    <property type="match status" value="1"/>
</dbReference>
<evidence type="ECO:0000256" key="1">
    <source>
        <dbReference type="ARBA" id="ARBA00004429"/>
    </source>
</evidence>
<keyword evidence="12" id="KW-1185">Reference proteome</keyword>
<evidence type="ECO:0000256" key="3">
    <source>
        <dbReference type="ARBA" id="ARBA00022475"/>
    </source>
</evidence>
<dbReference type="GO" id="GO:0015192">
    <property type="term" value="F:L-phenylalanine transmembrane transporter activity"/>
    <property type="evidence" value="ECO:0007669"/>
    <property type="project" value="TreeGrafter"/>
</dbReference>
<evidence type="ECO:0000256" key="6">
    <source>
        <dbReference type="ARBA" id="ARBA00022970"/>
    </source>
</evidence>
<protein>
    <submittedName>
        <fullName evidence="11">Branched-chain amino acid transport system permease protein</fullName>
    </submittedName>
</protein>
<dbReference type="GO" id="GO:0015188">
    <property type="term" value="F:L-isoleucine transmembrane transporter activity"/>
    <property type="evidence" value="ECO:0007669"/>
    <property type="project" value="TreeGrafter"/>
</dbReference>
<reference evidence="11 12" key="1">
    <citation type="submission" date="2016-10" db="EMBL/GenBank/DDBJ databases">
        <authorList>
            <person name="de Groot N.N."/>
        </authorList>
    </citation>
    <scope>NUCLEOTIDE SEQUENCE [LARGE SCALE GENOMIC DNA]</scope>
    <source>
        <strain evidence="11 12">BH539</strain>
    </source>
</reference>
<dbReference type="Proteomes" id="UP000198641">
    <property type="component" value="Unassembled WGS sequence"/>
</dbReference>
<comment type="subcellular location">
    <subcellularLocation>
        <location evidence="1">Cell inner membrane</location>
        <topology evidence="1">Multi-pass membrane protein</topology>
    </subcellularLocation>
</comment>
<organism evidence="11 12">
    <name type="scientific">Onishia taeanensis</name>
    <dbReference type="NCBI Taxonomy" id="284577"/>
    <lineage>
        <taxon>Bacteria</taxon>
        <taxon>Pseudomonadati</taxon>
        <taxon>Pseudomonadota</taxon>
        <taxon>Gammaproteobacteria</taxon>
        <taxon>Oceanospirillales</taxon>
        <taxon>Halomonadaceae</taxon>
        <taxon>Onishia</taxon>
    </lineage>
</organism>
<keyword evidence="7 10" id="KW-1133">Transmembrane helix</keyword>
<keyword evidence="8 10" id="KW-0472">Membrane</keyword>
<sequence length="289" mass="31108">MNDILQILIYGMVLGSVLSMGAIGVSMIFGILRFAHFAHGDFMTLGAYIGLTFIGVMGLSPWFALPAAMVGMAVVAVVIDQLLYRRIRRTQPVILLISSFGMALILRSLIQLIWGSENQTYASGIQFPWRLDVLGGLRIKPDHVWIVLISLGLVAGVHLFLTRTRMGKAMRAMSDNMDLALVSGIPAERVIIVTWIIGGALAAAAGVFLGIDTRLHPVMGWTTLLPVFAAAILGGIGRPYGAIVGGMIIGISMEMSTLFISAAYKPAVAFAIMVMMLIFRPQGIFKGTL</sequence>
<dbReference type="CDD" id="cd06582">
    <property type="entry name" value="TM_PBP1_LivH_like"/>
    <property type="match status" value="1"/>
</dbReference>
<dbReference type="OrthoDB" id="9807115at2"/>
<proteinExistence type="inferred from homology"/>
<dbReference type="InterPro" id="IPR001851">
    <property type="entry name" value="ABC_transp_permease"/>
</dbReference>
<dbReference type="AlphaFoldDB" id="A0A1G7MQ39"/>
<feature type="transmembrane region" description="Helical" evidence="10">
    <location>
        <begin position="258"/>
        <end position="279"/>
    </location>
</feature>
<feature type="transmembrane region" description="Helical" evidence="10">
    <location>
        <begin position="190"/>
        <end position="211"/>
    </location>
</feature>
<keyword evidence="2" id="KW-0813">Transport</keyword>
<dbReference type="GO" id="GO:0015190">
    <property type="term" value="F:L-leucine transmembrane transporter activity"/>
    <property type="evidence" value="ECO:0007669"/>
    <property type="project" value="TreeGrafter"/>
</dbReference>
<name>A0A1G7MQ39_9GAMM</name>
<feature type="transmembrane region" description="Helical" evidence="10">
    <location>
        <begin position="6"/>
        <end position="30"/>
    </location>
</feature>
<feature type="transmembrane region" description="Helical" evidence="10">
    <location>
        <begin position="223"/>
        <end position="251"/>
    </location>
</feature>
<evidence type="ECO:0000256" key="5">
    <source>
        <dbReference type="ARBA" id="ARBA00022692"/>
    </source>
</evidence>
<evidence type="ECO:0000256" key="10">
    <source>
        <dbReference type="SAM" id="Phobius"/>
    </source>
</evidence>
<evidence type="ECO:0000313" key="12">
    <source>
        <dbReference type="Proteomes" id="UP000198641"/>
    </source>
</evidence>
<dbReference type="PANTHER" id="PTHR11795:SF371">
    <property type="entry name" value="HIGH-AFFINITY BRANCHED-CHAIN AMINO ACID TRANSPORT SYSTEM PERMEASE PROTEIN LIVH"/>
    <property type="match status" value="1"/>
</dbReference>
<gene>
    <name evidence="11" type="ORF">SAMN05216571_1017</name>
</gene>
<feature type="transmembrane region" description="Helical" evidence="10">
    <location>
        <begin position="143"/>
        <end position="161"/>
    </location>
</feature>
<keyword evidence="5 10" id="KW-0812">Transmembrane</keyword>
<dbReference type="GO" id="GO:0005886">
    <property type="term" value="C:plasma membrane"/>
    <property type="evidence" value="ECO:0007669"/>
    <property type="project" value="UniProtKB-SubCell"/>
</dbReference>
<feature type="transmembrane region" description="Helical" evidence="10">
    <location>
        <begin position="65"/>
        <end position="84"/>
    </location>
</feature>
<dbReference type="GO" id="GO:1903806">
    <property type="term" value="P:L-isoleucine import across plasma membrane"/>
    <property type="evidence" value="ECO:0007669"/>
    <property type="project" value="TreeGrafter"/>
</dbReference>
<accession>A0A1G7MQ39</accession>
<evidence type="ECO:0000256" key="7">
    <source>
        <dbReference type="ARBA" id="ARBA00022989"/>
    </source>
</evidence>
<evidence type="ECO:0000256" key="8">
    <source>
        <dbReference type="ARBA" id="ARBA00023136"/>
    </source>
</evidence>
<dbReference type="RefSeq" id="WP_092521828.1">
    <property type="nucleotide sequence ID" value="NZ_FNCI01000001.1"/>
</dbReference>
<dbReference type="GO" id="GO:0015808">
    <property type="term" value="P:L-alanine transport"/>
    <property type="evidence" value="ECO:0007669"/>
    <property type="project" value="TreeGrafter"/>
</dbReference>
<keyword evidence="4" id="KW-0997">Cell inner membrane</keyword>
<dbReference type="STRING" id="284577.SAMN05216571_1017"/>
<dbReference type="GO" id="GO:0005304">
    <property type="term" value="F:L-valine transmembrane transporter activity"/>
    <property type="evidence" value="ECO:0007669"/>
    <property type="project" value="TreeGrafter"/>
</dbReference>
<keyword evidence="6" id="KW-0029">Amino-acid transport</keyword>
<comment type="similarity">
    <text evidence="9">Belongs to the binding-protein-dependent transport system permease family. LivHM subfamily.</text>
</comment>
<dbReference type="InterPro" id="IPR052157">
    <property type="entry name" value="BCAA_transport_permease"/>
</dbReference>
<feature type="transmembrane region" description="Helical" evidence="10">
    <location>
        <begin position="93"/>
        <end position="114"/>
    </location>
</feature>
<dbReference type="GO" id="GO:0042941">
    <property type="term" value="P:D-alanine transmembrane transport"/>
    <property type="evidence" value="ECO:0007669"/>
    <property type="project" value="TreeGrafter"/>
</dbReference>
<dbReference type="EMBL" id="FNCI01000001">
    <property type="protein sequence ID" value="SDF63905.1"/>
    <property type="molecule type" value="Genomic_DNA"/>
</dbReference>